<protein>
    <submittedName>
        <fullName evidence="1">Uncharacterized protein</fullName>
    </submittedName>
</protein>
<gene>
    <name evidence="1" type="ORF">CCR75_005268</name>
</gene>
<comment type="caution">
    <text evidence="1">The sequence shown here is derived from an EMBL/GenBank/DDBJ whole genome shotgun (WGS) entry which is preliminary data.</text>
</comment>
<keyword evidence="2" id="KW-1185">Reference proteome</keyword>
<reference evidence="1 2" key="1">
    <citation type="journal article" date="2021" name="Genome Biol.">
        <title>AFLAP: assembly-free linkage analysis pipeline using k-mers from genome sequencing data.</title>
        <authorList>
            <person name="Fletcher K."/>
            <person name="Zhang L."/>
            <person name="Gil J."/>
            <person name="Han R."/>
            <person name="Cavanaugh K."/>
            <person name="Michelmore R."/>
        </authorList>
    </citation>
    <scope>NUCLEOTIDE SEQUENCE [LARGE SCALE GENOMIC DNA]</scope>
    <source>
        <strain evidence="1 2">SF5</strain>
    </source>
</reference>
<sequence>METLMQQSGPHVSHFKSAPNARAWVLPRKFAKPDSSFPRFLILLSSVQQSRKQFQVNHETFRKATFSMLTSP</sequence>
<dbReference type="RefSeq" id="XP_067818437.1">
    <property type="nucleotide sequence ID" value="XM_067963350.1"/>
</dbReference>
<dbReference type="KEGG" id="blac:94349021"/>
<evidence type="ECO:0000313" key="1">
    <source>
        <dbReference type="EMBL" id="TDH68938.1"/>
    </source>
</evidence>
<accession>A0A976IE31</accession>
<name>A0A976IE31_BRELC</name>
<evidence type="ECO:0000313" key="2">
    <source>
        <dbReference type="Proteomes" id="UP000294530"/>
    </source>
</evidence>
<dbReference type="AlphaFoldDB" id="A0A976IE31"/>
<dbReference type="GeneID" id="94349021"/>
<dbReference type="EMBL" id="SHOA02000016">
    <property type="protein sequence ID" value="TDH68938.1"/>
    <property type="molecule type" value="Genomic_DNA"/>
</dbReference>
<organism evidence="1 2">
    <name type="scientific">Bremia lactucae</name>
    <name type="common">Lettuce downy mildew</name>
    <dbReference type="NCBI Taxonomy" id="4779"/>
    <lineage>
        <taxon>Eukaryota</taxon>
        <taxon>Sar</taxon>
        <taxon>Stramenopiles</taxon>
        <taxon>Oomycota</taxon>
        <taxon>Peronosporomycetes</taxon>
        <taxon>Peronosporales</taxon>
        <taxon>Peronosporaceae</taxon>
        <taxon>Bremia</taxon>
    </lineage>
</organism>
<dbReference type="Proteomes" id="UP000294530">
    <property type="component" value="Unassembled WGS sequence"/>
</dbReference>
<proteinExistence type="predicted"/>